<dbReference type="InterPro" id="IPR027417">
    <property type="entry name" value="P-loop_NTPase"/>
</dbReference>
<dbReference type="Ensembl" id="ENSEBUT00000008449.1">
    <property type="protein sequence ID" value="ENSEBUP00000007958.1"/>
    <property type="gene ID" value="ENSEBUG00000005177.1"/>
</dbReference>
<name>A0A8C4Q018_EPTBU</name>
<feature type="domain" description="DNA2/NAM7 helicase helicase" evidence="1">
    <location>
        <begin position="23"/>
        <end position="71"/>
    </location>
</feature>
<evidence type="ECO:0000313" key="2">
    <source>
        <dbReference type="Ensembl" id="ENSEBUP00000007958.1"/>
    </source>
</evidence>
<organism evidence="2 3">
    <name type="scientific">Eptatretus burgeri</name>
    <name type="common">Inshore hagfish</name>
    <dbReference type="NCBI Taxonomy" id="7764"/>
    <lineage>
        <taxon>Eukaryota</taxon>
        <taxon>Metazoa</taxon>
        <taxon>Chordata</taxon>
        <taxon>Craniata</taxon>
        <taxon>Vertebrata</taxon>
        <taxon>Cyclostomata</taxon>
        <taxon>Myxini</taxon>
        <taxon>Myxiniformes</taxon>
        <taxon>Myxinidae</taxon>
        <taxon>Eptatretinae</taxon>
        <taxon>Eptatretus</taxon>
    </lineage>
</organism>
<accession>A0A8C4Q018</accession>
<dbReference type="InterPro" id="IPR041677">
    <property type="entry name" value="DNA2/NAM7_AAA_11"/>
</dbReference>
<reference evidence="2" key="2">
    <citation type="submission" date="2025-09" db="UniProtKB">
        <authorList>
            <consortium name="Ensembl"/>
        </authorList>
    </citation>
    <scope>IDENTIFICATION</scope>
</reference>
<dbReference type="AlphaFoldDB" id="A0A8C4Q018"/>
<sequence length="113" mass="12735">MRVGSVAKPYSRDFVLLYLPQEQYNESQSRAIVSAVTMIIPQPRVPKVFMLQGPPGTGKSRMIIGLCHSSYLMKLESEVKLVKHGVYFCLRDSLTMHLSHRSASTSLCKHINL</sequence>
<protein>
    <recommendedName>
        <fullName evidence="1">DNA2/NAM7 helicase helicase domain-containing protein</fullName>
    </recommendedName>
</protein>
<keyword evidence="3" id="KW-1185">Reference proteome</keyword>
<dbReference type="Gene3D" id="3.40.50.300">
    <property type="entry name" value="P-loop containing nucleotide triphosphate hydrolases"/>
    <property type="match status" value="1"/>
</dbReference>
<proteinExistence type="predicted"/>
<dbReference type="GO" id="GO:0004386">
    <property type="term" value="F:helicase activity"/>
    <property type="evidence" value="ECO:0007669"/>
    <property type="project" value="InterPro"/>
</dbReference>
<evidence type="ECO:0000313" key="3">
    <source>
        <dbReference type="Proteomes" id="UP000694388"/>
    </source>
</evidence>
<reference evidence="2" key="1">
    <citation type="submission" date="2025-08" db="UniProtKB">
        <authorList>
            <consortium name="Ensembl"/>
        </authorList>
    </citation>
    <scope>IDENTIFICATION</scope>
</reference>
<dbReference type="SUPFAM" id="SSF52540">
    <property type="entry name" value="P-loop containing nucleoside triphosphate hydrolases"/>
    <property type="match status" value="1"/>
</dbReference>
<evidence type="ECO:0000259" key="1">
    <source>
        <dbReference type="Pfam" id="PF13086"/>
    </source>
</evidence>
<dbReference type="Pfam" id="PF13086">
    <property type="entry name" value="AAA_11"/>
    <property type="match status" value="1"/>
</dbReference>
<dbReference type="Proteomes" id="UP000694388">
    <property type="component" value="Unplaced"/>
</dbReference>